<name>A0ABQ4S4F9_9HYPH</name>
<dbReference type="Proteomes" id="UP001055125">
    <property type="component" value="Unassembled WGS sequence"/>
</dbReference>
<evidence type="ECO:0000313" key="3">
    <source>
        <dbReference type="Proteomes" id="UP001055125"/>
    </source>
</evidence>
<evidence type="ECO:0000256" key="1">
    <source>
        <dbReference type="SAM" id="Phobius"/>
    </source>
</evidence>
<evidence type="ECO:0000313" key="2">
    <source>
        <dbReference type="EMBL" id="GJD96779.1"/>
    </source>
</evidence>
<protein>
    <submittedName>
        <fullName evidence="2">Uncharacterized protein</fullName>
    </submittedName>
</protein>
<feature type="transmembrane region" description="Helical" evidence="1">
    <location>
        <begin position="6"/>
        <end position="29"/>
    </location>
</feature>
<accession>A0ABQ4S4F9</accession>
<gene>
    <name evidence="2" type="ORF">OCOJLMKI_4004</name>
</gene>
<organism evidence="2 3">
    <name type="scientific">Methylobacterium iners</name>
    <dbReference type="NCBI Taxonomy" id="418707"/>
    <lineage>
        <taxon>Bacteria</taxon>
        <taxon>Pseudomonadati</taxon>
        <taxon>Pseudomonadota</taxon>
        <taxon>Alphaproteobacteria</taxon>
        <taxon>Hyphomicrobiales</taxon>
        <taxon>Methylobacteriaceae</taxon>
        <taxon>Methylobacterium</taxon>
    </lineage>
</organism>
<reference evidence="2" key="2">
    <citation type="submission" date="2021-08" db="EMBL/GenBank/DDBJ databases">
        <authorList>
            <person name="Tani A."/>
            <person name="Ola A."/>
            <person name="Ogura Y."/>
            <person name="Katsura K."/>
            <person name="Hayashi T."/>
        </authorList>
    </citation>
    <scope>NUCLEOTIDE SEQUENCE</scope>
    <source>
        <strain evidence="2">DSM 19015</strain>
    </source>
</reference>
<keyword evidence="1" id="KW-0472">Membrane</keyword>
<keyword evidence="1" id="KW-0812">Transmembrane</keyword>
<dbReference type="EMBL" id="BPQP01000068">
    <property type="protein sequence ID" value="GJD96779.1"/>
    <property type="molecule type" value="Genomic_DNA"/>
</dbReference>
<reference evidence="2" key="1">
    <citation type="journal article" date="2021" name="Front. Microbiol.">
        <title>Comprehensive Comparative Genomics and Phenotyping of Methylobacterium Species.</title>
        <authorList>
            <person name="Alessa O."/>
            <person name="Ogura Y."/>
            <person name="Fujitani Y."/>
            <person name="Takami H."/>
            <person name="Hayashi T."/>
            <person name="Sahin N."/>
            <person name="Tani A."/>
        </authorList>
    </citation>
    <scope>NUCLEOTIDE SEQUENCE</scope>
    <source>
        <strain evidence="2">DSM 19015</strain>
    </source>
</reference>
<sequence>MRRFRIGIQLLGAFAGLAGLTVWSTLVYLPRKSLRSGMRRLGLMRAEIG</sequence>
<proteinExistence type="predicted"/>
<keyword evidence="3" id="KW-1185">Reference proteome</keyword>
<keyword evidence="1" id="KW-1133">Transmembrane helix</keyword>
<comment type="caution">
    <text evidence="2">The sequence shown here is derived from an EMBL/GenBank/DDBJ whole genome shotgun (WGS) entry which is preliminary data.</text>
</comment>